<gene>
    <name evidence="1" type="ORF">GJV85_08845</name>
</gene>
<evidence type="ECO:0000313" key="1">
    <source>
        <dbReference type="EMBL" id="QSZ42215.1"/>
    </source>
</evidence>
<accession>A0A975GD16</accession>
<dbReference type="Gene3D" id="3.40.630.40">
    <property type="entry name" value="Zn-dependent exopeptidases"/>
    <property type="match status" value="1"/>
</dbReference>
<reference evidence="1" key="1">
    <citation type="submission" date="2019-11" db="EMBL/GenBank/DDBJ databases">
        <authorList>
            <person name="Kojima H."/>
        </authorList>
    </citation>
    <scope>NUCLEOTIDE SEQUENCE</scope>
    <source>
        <strain evidence="1">H1576</strain>
    </source>
</reference>
<dbReference type="AlphaFoldDB" id="A0A975GD16"/>
<organism evidence="1 2">
    <name type="scientific">Sulfurimonas aquatica</name>
    <dbReference type="NCBI Taxonomy" id="2672570"/>
    <lineage>
        <taxon>Bacteria</taxon>
        <taxon>Pseudomonadati</taxon>
        <taxon>Campylobacterota</taxon>
        <taxon>Epsilonproteobacteria</taxon>
        <taxon>Campylobacterales</taxon>
        <taxon>Sulfurimonadaceae</taxon>
        <taxon>Sulfurimonas</taxon>
    </lineage>
</organism>
<dbReference type="Pfam" id="PF05013">
    <property type="entry name" value="FGase"/>
    <property type="match status" value="1"/>
</dbReference>
<dbReference type="Proteomes" id="UP000671852">
    <property type="component" value="Chromosome"/>
</dbReference>
<dbReference type="EMBL" id="CP046072">
    <property type="protein sequence ID" value="QSZ42215.1"/>
    <property type="molecule type" value="Genomic_DNA"/>
</dbReference>
<name>A0A975GD16_9BACT</name>
<protein>
    <recommendedName>
        <fullName evidence="3">N-formylglutamate amidohydrolase</fullName>
    </recommendedName>
</protein>
<evidence type="ECO:0000313" key="2">
    <source>
        <dbReference type="Proteomes" id="UP000671852"/>
    </source>
</evidence>
<sequence length="255" mass="30213">MLSQTKSNILYIKQRYYMILHIPHSSTDTLDYKFLHKERELLRMTDHYTDDLYGCADAKRVVFELSRLVCDVERFQDDEQEPMSRFGMGVCYTKNSEGNKLRVVTDANKEYIISNYYIPHHHELSSAVDDELAHSTKALIIDCHSFPDKAYRFNNDFNQKRPDICIGTDSYHTPKGLLEETKKYFLSKGYVVQVNKPYSGSIVPMKHYKKDKRVLSIMIEINRKLYMDEHGFKTEHYEDLKEEIHELLIHLNHLY</sequence>
<dbReference type="KEGG" id="saqt:GJV85_08845"/>
<dbReference type="SUPFAM" id="SSF53187">
    <property type="entry name" value="Zn-dependent exopeptidases"/>
    <property type="match status" value="1"/>
</dbReference>
<evidence type="ECO:0008006" key="3">
    <source>
        <dbReference type="Google" id="ProtNLM"/>
    </source>
</evidence>
<dbReference type="InterPro" id="IPR007709">
    <property type="entry name" value="N-FG_amidohydro"/>
</dbReference>
<keyword evidence="2" id="KW-1185">Reference proteome</keyword>
<reference evidence="1" key="2">
    <citation type="submission" date="2021-04" db="EMBL/GenBank/DDBJ databases">
        <title>Isolation and characterization of a novel species of the genus Sulfurimonas.</title>
        <authorList>
            <person name="Fukui M."/>
        </authorList>
    </citation>
    <scope>NUCLEOTIDE SEQUENCE</scope>
    <source>
        <strain evidence="1">H1576</strain>
    </source>
</reference>
<proteinExistence type="predicted"/>